<dbReference type="Proteomes" id="UP000069205">
    <property type="component" value="Chromosome"/>
</dbReference>
<dbReference type="OrthoDB" id="581516at2"/>
<dbReference type="InterPro" id="IPR052967">
    <property type="entry name" value="Stress_Response_Assoc"/>
</dbReference>
<dbReference type="KEGG" id="nmv:NITMOv2_2716"/>
<accession>A0A0K2GET5</accession>
<dbReference type="PATRIC" id="fig|42253.5.peg.2685"/>
<keyword evidence="3" id="KW-1185">Reference proteome</keyword>
<evidence type="ECO:0000313" key="2">
    <source>
        <dbReference type="EMBL" id="ALA59127.1"/>
    </source>
</evidence>
<feature type="domain" description="DUF2382" evidence="1">
    <location>
        <begin position="135"/>
        <end position="243"/>
    </location>
</feature>
<organism evidence="2 3">
    <name type="scientific">Nitrospira moscoviensis</name>
    <dbReference type="NCBI Taxonomy" id="42253"/>
    <lineage>
        <taxon>Bacteria</taxon>
        <taxon>Pseudomonadati</taxon>
        <taxon>Nitrospirota</taxon>
        <taxon>Nitrospiria</taxon>
        <taxon>Nitrospirales</taxon>
        <taxon>Nitrospiraceae</taxon>
        <taxon>Nitrospira</taxon>
    </lineage>
</organism>
<dbReference type="EMBL" id="CP011801">
    <property type="protein sequence ID" value="ALA59127.1"/>
    <property type="molecule type" value="Genomic_DNA"/>
</dbReference>
<dbReference type="PANTHER" id="PTHR38463:SF1">
    <property type="entry name" value="STRESS RESPONSE PROTEIN YSNF"/>
    <property type="match status" value="1"/>
</dbReference>
<evidence type="ECO:0000313" key="3">
    <source>
        <dbReference type="Proteomes" id="UP000069205"/>
    </source>
</evidence>
<dbReference type="PANTHER" id="PTHR38463">
    <property type="entry name" value="STRESS RESPONSE PROTEIN YSNF"/>
    <property type="match status" value="1"/>
</dbReference>
<evidence type="ECO:0000259" key="1">
    <source>
        <dbReference type="Pfam" id="PF09557"/>
    </source>
</evidence>
<dbReference type="NCBIfam" id="TIGR02271">
    <property type="entry name" value="YsnF/AvaK domain"/>
    <property type="match status" value="1"/>
</dbReference>
<protein>
    <recommendedName>
        <fullName evidence="1">DUF2382 domain-containing protein</fullName>
    </recommendedName>
</protein>
<sequence length="347" mass="39004">MNTIVGLFENRTQALRAQSALGTIHIPVSDIKLYDQSAQESAGESDRGFWESLKEAFGFGEDRGSYEEGIRRGGTLVSVRADDARTEEIVDILSQYGAVDIDERTAEWRSSGRADTAASAPAGAGAATATGATVPVAEEELRVGKRDVRRGKVRVYREVTERPVEETVRLRDEAVNVERRPMDRPVTAETGLFQNETIEMTETDEEPVVSKQARIVEEVAIHKDVRERDETIRDTVRRADVRVEREGAGAQAGAGSPEDEEDYRLHWTQNYGAGAIPYEHYGYAYRFGSTLGSGRNLESSDWTQLEPEARRRWEERNQGTWDQFKDAVRYAWERGKRKVSGEERRAA</sequence>
<dbReference type="InterPro" id="IPR019060">
    <property type="entry name" value="DUF2382"/>
</dbReference>
<dbReference type="RefSeq" id="WP_053380201.1">
    <property type="nucleotide sequence ID" value="NZ_CP011801.1"/>
</dbReference>
<dbReference type="STRING" id="42253.NITMOv2_2716"/>
<name>A0A0K2GET5_NITMO</name>
<dbReference type="AlphaFoldDB" id="A0A0K2GET5"/>
<proteinExistence type="predicted"/>
<dbReference type="Pfam" id="PF09557">
    <property type="entry name" value="DUF2382"/>
    <property type="match status" value="1"/>
</dbReference>
<gene>
    <name evidence="2" type="ORF">NITMOv2_2716</name>
</gene>
<reference evidence="2 3" key="1">
    <citation type="journal article" date="2015" name="Proc. Natl. Acad. Sci. U.S.A.">
        <title>Expanded metabolic versatility of ubiquitous nitrite-oxidizing bacteria from the genus Nitrospira.</title>
        <authorList>
            <person name="Koch H."/>
            <person name="Lucker S."/>
            <person name="Albertsen M."/>
            <person name="Kitzinger K."/>
            <person name="Herbold C."/>
            <person name="Spieck E."/>
            <person name="Nielsen P.H."/>
            <person name="Wagner M."/>
            <person name="Daims H."/>
        </authorList>
    </citation>
    <scope>NUCLEOTIDE SEQUENCE [LARGE SCALE GENOMIC DNA]</scope>
    <source>
        <strain evidence="2 3">NSP M-1</strain>
    </source>
</reference>